<dbReference type="Pfam" id="PF01041">
    <property type="entry name" value="DegT_DnrJ_EryC1"/>
    <property type="match status" value="1"/>
</dbReference>
<dbReference type="Gene3D" id="3.40.640.10">
    <property type="entry name" value="Type I PLP-dependent aspartate aminotransferase-like (Major domain)"/>
    <property type="match status" value="1"/>
</dbReference>
<evidence type="ECO:0000256" key="3">
    <source>
        <dbReference type="PIRSR" id="PIRSR000390-1"/>
    </source>
</evidence>
<evidence type="ECO:0000313" key="6">
    <source>
        <dbReference type="EMBL" id="AKH21315.1"/>
    </source>
</evidence>
<reference evidence="6 7" key="1">
    <citation type="journal article" date="2015" name="Genome Announc.">
        <title>Complete Genome Sequence of Sedimenticola thiotaurini Strain SIP-G1, a Polyphosphate- and Polyhydroxyalkanoate-Accumulating Sulfur-Oxidizing Gammaproteobacterium Isolated from Salt Marsh Sediments.</title>
        <authorList>
            <person name="Flood B.E."/>
            <person name="Jones D.S."/>
            <person name="Bailey J.V."/>
        </authorList>
    </citation>
    <scope>NUCLEOTIDE SEQUENCE [LARGE SCALE GENOMIC DNA]</scope>
    <source>
        <strain evidence="6 7">SIP-G1</strain>
    </source>
</reference>
<organism evidence="6 7">
    <name type="scientific">Sedimenticola thiotaurini</name>
    <dbReference type="NCBI Taxonomy" id="1543721"/>
    <lineage>
        <taxon>Bacteria</taxon>
        <taxon>Pseudomonadati</taxon>
        <taxon>Pseudomonadota</taxon>
        <taxon>Gammaproteobacteria</taxon>
        <taxon>Chromatiales</taxon>
        <taxon>Sedimenticolaceae</taxon>
        <taxon>Sedimenticola</taxon>
    </lineage>
</organism>
<dbReference type="SUPFAM" id="SSF53383">
    <property type="entry name" value="PLP-dependent transferases"/>
    <property type="match status" value="1"/>
</dbReference>
<evidence type="ECO:0000256" key="4">
    <source>
        <dbReference type="PIRSR" id="PIRSR000390-2"/>
    </source>
</evidence>
<dbReference type="OrthoDB" id="9804264at2"/>
<keyword evidence="7" id="KW-1185">Reference proteome</keyword>
<comment type="similarity">
    <text evidence="2 5">Belongs to the DegT/DnrJ/EryC1 family.</text>
</comment>
<protein>
    <recommendedName>
        <fullName evidence="8">DegT/DnrJ/EryC1/StrS family aminotransferase</fullName>
    </recommendedName>
</protein>
<dbReference type="InterPro" id="IPR015421">
    <property type="entry name" value="PyrdxlP-dep_Trfase_major"/>
</dbReference>
<dbReference type="FunFam" id="3.40.640.10:FF:000089">
    <property type="entry name" value="Aminotransferase, DegT/DnrJ/EryC1/StrS family"/>
    <property type="match status" value="1"/>
</dbReference>
<dbReference type="InterPro" id="IPR015424">
    <property type="entry name" value="PyrdxlP-dep_Trfase"/>
</dbReference>
<keyword evidence="1 4" id="KW-0663">Pyridoxal phosphate</keyword>
<dbReference type="CDD" id="cd00616">
    <property type="entry name" value="AHBA_syn"/>
    <property type="match status" value="1"/>
</dbReference>
<proteinExistence type="inferred from homology"/>
<evidence type="ECO:0000256" key="1">
    <source>
        <dbReference type="ARBA" id="ARBA00022898"/>
    </source>
</evidence>
<dbReference type="EMBL" id="CP011412">
    <property type="protein sequence ID" value="AKH21315.1"/>
    <property type="molecule type" value="Genomic_DNA"/>
</dbReference>
<dbReference type="RefSeq" id="WP_046860244.1">
    <property type="nucleotide sequence ID" value="NZ_CP011412.1"/>
</dbReference>
<dbReference type="PIRSF" id="PIRSF000390">
    <property type="entry name" value="PLP_StrS"/>
    <property type="match status" value="1"/>
</dbReference>
<dbReference type="Gene3D" id="3.90.1150.10">
    <property type="entry name" value="Aspartate Aminotransferase, domain 1"/>
    <property type="match status" value="1"/>
</dbReference>
<feature type="active site" description="Proton acceptor" evidence="3">
    <location>
        <position position="193"/>
    </location>
</feature>
<evidence type="ECO:0000313" key="7">
    <source>
        <dbReference type="Proteomes" id="UP000034410"/>
    </source>
</evidence>
<evidence type="ECO:0008006" key="8">
    <source>
        <dbReference type="Google" id="ProtNLM"/>
    </source>
</evidence>
<dbReference type="PANTHER" id="PTHR30244">
    <property type="entry name" value="TRANSAMINASE"/>
    <property type="match status" value="1"/>
</dbReference>
<evidence type="ECO:0000256" key="5">
    <source>
        <dbReference type="RuleBase" id="RU004508"/>
    </source>
</evidence>
<dbReference type="Proteomes" id="UP000034410">
    <property type="component" value="Chromosome"/>
</dbReference>
<dbReference type="PATRIC" id="fig|1543721.4.peg.2926"/>
<sequence length="371" mass="40279">MTQQATPQGVPYLSLQQEFSSLQEEWFSRIESIGASGAFILGPNVRAFEQEAAAYVGSEFAVAVANGTDALVLSLRALDIGPGDEVITSPFTFFATAEAISVVGATPVFADIDEASFNLDPASVAARINGHTKAILPVHIFGNPADMAALRQLAEQHGLKLIEDAAQAFGARSGTATVGSLGDTGCFSFYPTKVLGCYGDGGLITTRDETVRDRLLKLRNHGATAPFTHDELGYNSRLDEVQAALLRIKLEKLEQDIAARSQVADWYDARLSSLDLVTPRRPADGRHAFNLYTIRHPRRDALRAHLNEHKIGNSQCYPLGLHLQQIYAELGYRPGDLPVVDRVCGETLSLPIFPAMTEEQVDTVCQRVAEI</sequence>
<dbReference type="InterPro" id="IPR000653">
    <property type="entry name" value="DegT/StrS_aminotransferase"/>
</dbReference>
<dbReference type="GO" id="GO:0030170">
    <property type="term" value="F:pyridoxal phosphate binding"/>
    <property type="evidence" value="ECO:0007669"/>
    <property type="project" value="UniProtKB-ARBA"/>
</dbReference>
<evidence type="ECO:0000256" key="2">
    <source>
        <dbReference type="ARBA" id="ARBA00037999"/>
    </source>
</evidence>
<name>A0A0F7K286_9GAMM</name>
<dbReference type="GO" id="GO:0008483">
    <property type="term" value="F:transaminase activity"/>
    <property type="evidence" value="ECO:0007669"/>
    <property type="project" value="TreeGrafter"/>
</dbReference>
<accession>A0A0F7K286</accession>
<dbReference type="PANTHER" id="PTHR30244:SF36">
    <property type="entry name" value="3-OXO-GLUCOSE-6-PHOSPHATE:GLUTAMATE AMINOTRANSFERASE"/>
    <property type="match status" value="1"/>
</dbReference>
<feature type="modified residue" description="N6-(pyridoxal phosphate)lysine" evidence="4">
    <location>
        <position position="193"/>
    </location>
</feature>
<dbReference type="GO" id="GO:0000271">
    <property type="term" value="P:polysaccharide biosynthetic process"/>
    <property type="evidence" value="ECO:0007669"/>
    <property type="project" value="TreeGrafter"/>
</dbReference>
<dbReference type="InterPro" id="IPR015422">
    <property type="entry name" value="PyrdxlP-dep_Trfase_small"/>
</dbReference>
<dbReference type="AlphaFoldDB" id="A0A0F7K286"/>
<gene>
    <name evidence="6" type="ORF">AAY24_14130</name>
</gene>
<dbReference type="KEGG" id="seds:AAY24_14130"/>